<reference evidence="1 2" key="1">
    <citation type="submission" date="2022-05" db="EMBL/GenBank/DDBJ databases">
        <authorList>
            <consortium name="Genoscope - CEA"/>
            <person name="William W."/>
        </authorList>
    </citation>
    <scope>NUCLEOTIDE SEQUENCE [LARGE SCALE GENOMIC DNA]</scope>
</reference>
<name>A0ABN8QPY2_9CNID</name>
<keyword evidence="2" id="KW-1185">Reference proteome</keyword>
<protein>
    <submittedName>
        <fullName evidence="1">Uncharacterized protein</fullName>
    </submittedName>
</protein>
<evidence type="ECO:0000313" key="2">
    <source>
        <dbReference type="Proteomes" id="UP001159405"/>
    </source>
</evidence>
<feature type="non-terminal residue" evidence="1">
    <location>
        <position position="1"/>
    </location>
</feature>
<proteinExistence type="predicted"/>
<dbReference type="EMBL" id="CALNXK010000145">
    <property type="protein sequence ID" value="CAH3168567.1"/>
    <property type="molecule type" value="Genomic_DNA"/>
</dbReference>
<comment type="caution">
    <text evidence="1">The sequence shown here is derived from an EMBL/GenBank/DDBJ whole genome shotgun (WGS) entry which is preliminary data.</text>
</comment>
<dbReference type="PANTHER" id="PTHR46704">
    <property type="entry name" value="CXC DOMAIN-CONTAINING PROTEIN-RELATED"/>
    <property type="match status" value="1"/>
</dbReference>
<dbReference type="Proteomes" id="UP001159405">
    <property type="component" value="Unassembled WGS sequence"/>
</dbReference>
<sequence>LSSGVVQPISELESTQEEADTRMLLHSLHAARSRFASVVVVSEDTDVLVLLLTFKSFIPSSVFIKCGSQTRVKYIEVSRIVESVGGIVCRSLPGFHAFSGCDTVSEFAGRGKVVGYQIVTRNVEFQEMFQQLGMEWNLSDDLHHGLKKFKCAMYCSTPGTSDINELRYRLFCLKRGDVESNQLPPCNNMLREHSLRANYQAAFGKMPRHTITSRIWLVH</sequence>
<accession>A0ABN8QPY2</accession>
<dbReference type="PANTHER" id="PTHR46704:SF9">
    <property type="entry name" value="BHLH DOMAIN-CONTAINING PROTEIN"/>
    <property type="match status" value="1"/>
</dbReference>
<evidence type="ECO:0000313" key="1">
    <source>
        <dbReference type="EMBL" id="CAH3168567.1"/>
    </source>
</evidence>
<organism evidence="1 2">
    <name type="scientific">Porites lobata</name>
    <dbReference type="NCBI Taxonomy" id="104759"/>
    <lineage>
        <taxon>Eukaryota</taxon>
        <taxon>Metazoa</taxon>
        <taxon>Cnidaria</taxon>
        <taxon>Anthozoa</taxon>
        <taxon>Hexacorallia</taxon>
        <taxon>Scleractinia</taxon>
        <taxon>Fungiina</taxon>
        <taxon>Poritidae</taxon>
        <taxon>Porites</taxon>
    </lineage>
</organism>
<gene>
    <name evidence="1" type="ORF">PLOB_00009279</name>
</gene>